<dbReference type="Proteomes" id="UP000265619">
    <property type="component" value="Unassembled WGS sequence"/>
</dbReference>
<name>A0A9X8CZU6_9BURK</name>
<keyword evidence="2" id="KW-1185">Reference proteome</keyword>
<comment type="caution">
    <text evidence="1">The sequence shown here is derived from an EMBL/GenBank/DDBJ whole genome shotgun (WGS) entry which is preliminary data.</text>
</comment>
<evidence type="ECO:0000313" key="1">
    <source>
        <dbReference type="EMBL" id="RIX74449.1"/>
    </source>
</evidence>
<organism evidence="1 2">
    <name type="scientific">Acidovorax cavernicola</name>
    <dbReference type="NCBI Taxonomy" id="1675792"/>
    <lineage>
        <taxon>Bacteria</taxon>
        <taxon>Pseudomonadati</taxon>
        <taxon>Pseudomonadota</taxon>
        <taxon>Betaproteobacteria</taxon>
        <taxon>Burkholderiales</taxon>
        <taxon>Comamonadaceae</taxon>
        <taxon>Acidovorax</taxon>
    </lineage>
</organism>
<evidence type="ECO:0000313" key="2">
    <source>
        <dbReference type="Proteomes" id="UP000265619"/>
    </source>
</evidence>
<proteinExistence type="predicted"/>
<dbReference type="OrthoDB" id="8912529at2"/>
<accession>A0A9X8CZU6</accession>
<dbReference type="RefSeq" id="WP_119557639.1">
    <property type="nucleotide sequence ID" value="NZ_QXMN01000051.1"/>
</dbReference>
<sequence>MNASGLFFLTTRPSLVHLQSPEGGAERLAWQFSTLERTKRGVQEVHVFWEGPEGAAFVQANAKRLIKGCALNLCLERVRPLEKRDGLRGFITSCSLAPERWPSYHAEPRLDSPQQPRPMAA</sequence>
<protein>
    <submittedName>
        <fullName evidence="1">Uncharacterized protein</fullName>
    </submittedName>
</protein>
<reference evidence="1 2" key="1">
    <citation type="submission" date="2018-09" db="EMBL/GenBank/DDBJ databases">
        <title>Acidovorax cavernicola nov. sp. isolated from Gruta de las Maravillas (Aracena, Spain).</title>
        <authorList>
            <person name="Jurado V."/>
            <person name="Gutierrez-Patricio S."/>
            <person name="Gonzalez-Pimentel J.L."/>
            <person name="Miller A.Z."/>
            <person name="Laiz L."/>
            <person name="Saiz-Jimenez C."/>
        </authorList>
    </citation>
    <scope>NUCLEOTIDE SEQUENCE [LARGE SCALE GENOMIC DNA]</scope>
    <source>
        <strain evidence="1 2">1011MAR4D40.2</strain>
    </source>
</reference>
<gene>
    <name evidence="1" type="ORF">D3H34_27340</name>
</gene>
<dbReference type="EMBL" id="QXMN01000051">
    <property type="protein sequence ID" value="RIX74449.1"/>
    <property type="molecule type" value="Genomic_DNA"/>
</dbReference>
<dbReference type="AlphaFoldDB" id="A0A9X8CZU6"/>